<dbReference type="Proteomes" id="UP001455384">
    <property type="component" value="Chromosome"/>
</dbReference>
<evidence type="ECO:0000256" key="3">
    <source>
        <dbReference type="ARBA" id="ARBA00022989"/>
    </source>
</evidence>
<evidence type="ECO:0000256" key="1">
    <source>
        <dbReference type="ARBA" id="ARBA00004141"/>
    </source>
</evidence>
<evidence type="ECO:0000256" key="5">
    <source>
        <dbReference type="SAM" id="Phobius"/>
    </source>
</evidence>
<accession>A0ABZ3CHT0</accession>
<evidence type="ECO:0000313" key="7">
    <source>
        <dbReference type="EMBL" id="WZX29001.1"/>
    </source>
</evidence>
<name>A0ABZ3CHT0_9STAP</name>
<dbReference type="PANTHER" id="PTHR21016">
    <property type="entry name" value="BETA-AMYLOID BINDING PROTEIN-RELATED"/>
    <property type="match status" value="1"/>
</dbReference>
<reference evidence="8" key="1">
    <citation type="submission" date="2023-10" db="EMBL/GenBank/DDBJ databases">
        <title>Genome analysis and identification of Salinococcus sp. Bachu38 nov., a PGPR from the rhizosphere of Tamarix.</title>
        <authorList>
            <person name="Liang Z."/>
            <person name="Zhang X."/>
            <person name="Jia J."/>
            <person name="Chen X."/>
            <person name="Wang Y."/>
            <person name="Wang Q."/>
            <person name="Wang R."/>
        </authorList>
    </citation>
    <scope>NUCLEOTIDE SEQUENCE [LARGE SCALE GENOMIC DNA]</scope>
    <source>
        <strain evidence="8">Bachu38</strain>
    </source>
</reference>
<keyword evidence="2 5" id="KW-0812">Transmembrane</keyword>
<keyword evidence="8" id="KW-1185">Reference proteome</keyword>
<comment type="subcellular location">
    <subcellularLocation>
        <location evidence="1">Membrane</location>
        <topology evidence="1">Multi-pass membrane protein</topology>
    </subcellularLocation>
</comment>
<dbReference type="Pfam" id="PF05154">
    <property type="entry name" value="TM2"/>
    <property type="match status" value="1"/>
</dbReference>
<organism evidence="7 8">
    <name type="scientific">Salinicoccus bachuensis</name>
    <dbReference type="NCBI Taxonomy" id="3136731"/>
    <lineage>
        <taxon>Bacteria</taxon>
        <taxon>Bacillati</taxon>
        <taxon>Bacillota</taxon>
        <taxon>Bacilli</taxon>
        <taxon>Bacillales</taxon>
        <taxon>Staphylococcaceae</taxon>
        <taxon>Salinicoccus</taxon>
    </lineage>
</organism>
<keyword evidence="3 5" id="KW-1133">Transmembrane helix</keyword>
<dbReference type="EMBL" id="CP138333">
    <property type="protein sequence ID" value="WZX29001.1"/>
    <property type="molecule type" value="Genomic_DNA"/>
</dbReference>
<feature type="domain" description="TM2" evidence="6">
    <location>
        <begin position="25"/>
        <end position="70"/>
    </location>
</feature>
<sequence length="112" mass="12317">MSNLHIKREMSTKDLTILSSEMDKSQKSKGIAFILWFFLGGFGGHRFYMGDIGYGIALAAATIIGGLLTLGLSLFVTGIWVLVDAFFISGRVDTINEMQEREIIANLGLARE</sequence>
<evidence type="ECO:0000313" key="8">
    <source>
        <dbReference type="Proteomes" id="UP001455384"/>
    </source>
</evidence>
<gene>
    <name evidence="7" type="ORF">RQP18_10075</name>
</gene>
<dbReference type="InterPro" id="IPR007829">
    <property type="entry name" value="TM2"/>
</dbReference>
<evidence type="ECO:0000256" key="2">
    <source>
        <dbReference type="ARBA" id="ARBA00022692"/>
    </source>
</evidence>
<dbReference type="InterPro" id="IPR050932">
    <property type="entry name" value="TM2D1-3-like"/>
</dbReference>
<evidence type="ECO:0000259" key="6">
    <source>
        <dbReference type="Pfam" id="PF05154"/>
    </source>
</evidence>
<protein>
    <submittedName>
        <fullName evidence="7">TM2 domain-containing protein</fullName>
    </submittedName>
</protein>
<feature type="transmembrane region" description="Helical" evidence="5">
    <location>
        <begin position="30"/>
        <end position="48"/>
    </location>
</feature>
<dbReference type="RefSeq" id="WP_342387575.1">
    <property type="nucleotide sequence ID" value="NZ_CP138333.2"/>
</dbReference>
<dbReference type="PANTHER" id="PTHR21016:SF25">
    <property type="entry name" value="TM2 DOMAIN-CONTAINING PROTEIN DDB_G0277895-RELATED"/>
    <property type="match status" value="1"/>
</dbReference>
<evidence type="ECO:0000256" key="4">
    <source>
        <dbReference type="ARBA" id="ARBA00023136"/>
    </source>
</evidence>
<keyword evidence="4 5" id="KW-0472">Membrane</keyword>
<proteinExistence type="predicted"/>
<feature type="transmembrane region" description="Helical" evidence="5">
    <location>
        <begin position="54"/>
        <end position="83"/>
    </location>
</feature>